<feature type="compositionally biased region" description="Pro residues" evidence="1">
    <location>
        <begin position="30"/>
        <end position="42"/>
    </location>
</feature>
<name>A0A1D1ZJ91_9ARAE</name>
<dbReference type="PANTHER" id="PTHR48236:SF1">
    <property type="entry name" value="COX19-LIKE CHCH FAMILY PROTEIN"/>
    <property type="match status" value="1"/>
</dbReference>
<proteinExistence type="predicted"/>
<dbReference type="PANTHER" id="PTHR48236">
    <property type="entry name" value="COX19-LIKE CHCH FAMILY PROTEIN"/>
    <property type="match status" value="1"/>
</dbReference>
<sequence>KKQRCTHDQWTLAMGNEARKREGLPAASTRPPPHSSSVPPPAHQTDAEEDDENVKQLGECSALYLALQECLVRTDRDWRSCQPEVKALKACHARRRNSYGN</sequence>
<evidence type="ECO:0000313" key="2">
    <source>
        <dbReference type="EMBL" id="JAT66883.1"/>
    </source>
</evidence>
<feature type="non-terminal residue" evidence="2">
    <location>
        <position position="1"/>
    </location>
</feature>
<reference evidence="2" key="1">
    <citation type="submission" date="2015-07" db="EMBL/GenBank/DDBJ databases">
        <title>Transcriptome Assembly of Anthurium amnicola.</title>
        <authorList>
            <person name="Suzuki J."/>
        </authorList>
    </citation>
    <scope>NUCLEOTIDE SEQUENCE</scope>
</reference>
<feature type="region of interest" description="Disordered" evidence="1">
    <location>
        <begin position="1"/>
        <end position="54"/>
    </location>
</feature>
<protein>
    <submittedName>
        <fullName evidence="2">Coiled-coil-helix-coiled-coil-helix domain-containing protein 8</fullName>
    </submittedName>
</protein>
<gene>
    <name evidence="2" type="primary">Chchd8</name>
    <name evidence="2" type="ORF">g.134255</name>
</gene>
<evidence type="ECO:0000256" key="1">
    <source>
        <dbReference type="SAM" id="MobiDB-lite"/>
    </source>
</evidence>
<dbReference type="EMBL" id="GDJX01001053">
    <property type="protein sequence ID" value="JAT66883.1"/>
    <property type="molecule type" value="Transcribed_RNA"/>
</dbReference>
<dbReference type="AlphaFoldDB" id="A0A1D1ZJ91"/>
<accession>A0A1D1ZJ91</accession>
<organism evidence="2">
    <name type="scientific">Anthurium amnicola</name>
    <dbReference type="NCBI Taxonomy" id="1678845"/>
    <lineage>
        <taxon>Eukaryota</taxon>
        <taxon>Viridiplantae</taxon>
        <taxon>Streptophyta</taxon>
        <taxon>Embryophyta</taxon>
        <taxon>Tracheophyta</taxon>
        <taxon>Spermatophyta</taxon>
        <taxon>Magnoliopsida</taxon>
        <taxon>Liliopsida</taxon>
        <taxon>Araceae</taxon>
        <taxon>Pothoideae</taxon>
        <taxon>Potheae</taxon>
        <taxon>Anthurium</taxon>
    </lineage>
</organism>